<dbReference type="EMBL" id="QXDL01000135">
    <property type="protein sequence ID" value="RIH82083.1"/>
    <property type="molecule type" value="Genomic_DNA"/>
</dbReference>
<accession>A0A399EEW6</accession>
<dbReference type="SUPFAM" id="SSF52833">
    <property type="entry name" value="Thioredoxin-like"/>
    <property type="match status" value="1"/>
</dbReference>
<dbReference type="PIRSF" id="PIRSF035042">
    <property type="entry name" value="UCP035042_thirdx"/>
    <property type="match status" value="1"/>
</dbReference>
<dbReference type="InterPro" id="IPR009737">
    <property type="entry name" value="Aim32/Apd1-like"/>
</dbReference>
<dbReference type="PANTHER" id="PTHR31902:SF22">
    <property type="entry name" value="SLL1203 PROTEIN"/>
    <property type="match status" value="1"/>
</dbReference>
<keyword evidence="2" id="KW-1185">Reference proteome</keyword>
<dbReference type="Pfam" id="PF06999">
    <property type="entry name" value="Suc_Fer-like"/>
    <property type="match status" value="1"/>
</dbReference>
<dbReference type="Gene3D" id="3.40.30.10">
    <property type="entry name" value="Glutaredoxin"/>
    <property type="match status" value="1"/>
</dbReference>
<dbReference type="OrthoDB" id="3399139at2"/>
<evidence type="ECO:0000313" key="2">
    <source>
        <dbReference type="Proteomes" id="UP000265715"/>
    </source>
</evidence>
<name>A0A399EEW6_9DEIN</name>
<dbReference type="RefSeq" id="WP_119315798.1">
    <property type="nucleotide sequence ID" value="NZ_QXDL01000135.1"/>
</dbReference>
<dbReference type="PANTHER" id="PTHR31902">
    <property type="entry name" value="ACTIN PATCHES DISTAL PROTEIN 1"/>
    <property type="match status" value="1"/>
</dbReference>
<dbReference type="CDD" id="cd03062">
    <property type="entry name" value="TRX_Fd_Sucrase"/>
    <property type="match status" value="1"/>
</dbReference>
<gene>
    <name evidence="1" type="ORF">Mterra_02811</name>
</gene>
<proteinExistence type="predicted"/>
<organism evidence="1 2">
    <name type="scientific">Calidithermus terrae</name>
    <dbReference type="NCBI Taxonomy" id="1408545"/>
    <lineage>
        <taxon>Bacteria</taxon>
        <taxon>Thermotogati</taxon>
        <taxon>Deinococcota</taxon>
        <taxon>Deinococci</taxon>
        <taxon>Thermales</taxon>
        <taxon>Thermaceae</taxon>
        <taxon>Calidithermus</taxon>
    </lineage>
</organism>
<dbReference type="AlphaFoldDB" id="A0A399EEW6"/>
<dbReference type="Proteomes" id="UP000265715">
    <property type="component" value="Unassembled WGS sequence"/>
</dbReference>
<dbReference type="InterPro" id="IPR010350">
    <property type="entry name" value="Aim32/Apd1-like_bac"/>
</dbReference>
<reference evidence="1 2" key="1">
    <citation type="submission" date="2018-08" db="EMBL/GenBank/DDBJ databases">
        <title>Meiothermus terrae DSM 26712 genome sequencing project.</title>
        <authorList>
            <person name="Da Costa M.S."/>
            <person name="Albuquerque L."/>
            <person name="Raposo P."/>
            <person name="Froufe H.J.C."/>
            <person name="Barroso C.S."/>
            <person name="Egas C."/>
        </authorList>
    </citation>
    <scope>NUCLEOTIDE SEQUENCE [LARGE SCALE GENOMIC DNA]</scope>
    <source>
        <strain evidence="1 2">DSM 26712</strain>
    </source>
</reference>
<sequence>MTEPCDTRFCSLFARSQGEQPVGNAPQTRRFLVVEVPTPWPRNFLEAPTLPQGLGALLLRAYEARIDFVPVGVVPDEEYSRPGLTRVMWLRRPEGAFARFERGEWQLPTPRVAALCEALLFGDGLEGFEPYRSSFSGRDLLVCTHGTVDVCCAKFGYPVYRELRERYGGPGLRLWRCTHFGGHRFAPTLIDLPTGHYWGFIGPEDLDNLVFRDRPVFASKLRGWSALDCFGQMADGHLLEREGWGWLDRPREGRVVRVEGGERAMGLEWGAYTPIQHPDPPERVWVRLTCHSPGGEKEAYEVLIERAGVLQTVGQSGGEAMTVNRYRVREVREASNYPKRSALGARRSTGEDPL</sequence>
<evidence type="ECO:0000313" key="1">
    <source>
        <dbReference type="EMBL" id="RIH82083.1"/>
    </source>
</evidence>
<dbReference type="InterPro" id="IPR036249">
    <property type="entry name" value="Thioredoxin-like_sf"/>
</dbReference>
<comment type="caution">
    <text evidence="1">The sequence shown here is derived from an EMBL/GenBank/DDBJ whole genome shotgun (WGS) entry which is preliminary data.</text>
</comment>
<protein>
    <submittedName>
        <fullName evidence="1">Sucrase/ferredoxin-like protein</fullName>
    </submittedName>
</protein>